<evidence type="ECO:0000256" key="1">
    <source>
        <dbReference type="SAM" id="MobiDB-lite"/>
    </source>
</evidence>
<reference evidence="2" key="1">
    <citation type="submission" date="2023-03" db="EMBL/GenBank/DDBJ databases">
        <title>Massive genome expansion in bonnet fungi (Mycena s.s.) driven by repeated elements and novel gene families across ecological guilds.</title>
        <authorList>
            <consortium name="Lawrence Berkeley National Laboratory"/>
            <person name="Harder C.B."/>
            <person name="Miyauchi S."/>
            <person name="Viragh M."/>
            <person name="Kuo A."/>
            <person name="Thoen E."/>
            <person name="Andreopoulos B."/>
            <person name="Lu D."/>
            <person name="Skrede I."/>
            <person name="Drula E."/>
            <person name="Henrissat B."/>
            <person name="Morin E."/>
            <person name="Kohler A."/>
            <person name="Barry K."/>
            <person name="LaButti K."/>
            <person name="Morin E."/>
            <person name="Salamov A."/>
            <person name="Lipzen A."/>
            <person name="Mereny Z."/>
            <person name="Hegedus B."/>
            <person name="Baldrian P."/>
            <person name="Stursova M."/>
            <person name="Weitz H."/>
            <person name="Taylor A."/>
            <person name="Grigoriev I.V."/>
            <person name="Nagy L.G."/>
            <person name="Martin F."/>
            <person name="Kauserud H."/>
        </authorList>
    </citation>
    <scope>NUCLEOTIDE SEQUENCE</scope>
    <source>
        <strain evidence="2">CBHHK173m</strain>
    </source>
</reference>
<keyword evidence="3" id="KW-1185">Reference proteome</keyword>
<evidence type="ECO:0000313" key="3">
    <source>
        <dbReference type="Proteomes" id="UP001222325"/>
    </source>
</evidence>
<dbReference type="AlphaFoldDB" id="A0AAD6TZ39"/>
<protein>
    <submittedName>
        <fullName evidence="2">Uncharacterized protein</fullName>
    </submittedName>
</protein>
<proteinExistence type="predicted"/>
<feature type="compositionally biased region" description="Basic and acidic residues" evidence="1">
    <location>
        <begin position="405"/>
        <end position="420"/>
    </location>
</feature>
<feature type="region of interest" description="Disordered" evidence="1">
    <location>
        <begin position="393"/>
        <end position="460"/>
    </location>
</feature>
<name>A0AAD6TZ39_9AGAR</name>
<sequence>MYCKWYLNFTLSHHMNEGNKRPFKASLSLRSQALRVTDAAIRAGAGQGTTTYAALVACGRRWNRSLRRAGGRDSGACAVCAFEAGRAARGRAQRGLVTGACATCAGAGFPRRGAPCAPILFWHALRTLSRADKPACGFAGGVARAAQGSCEGTAWPRRSHAYAGPRDVAQDGGGECARRGSGASCSTAHASRLVAASRGAELRRCDLRGGKRASEADCGMASPRPISACASCKMAAISANGPTCGASPDGPESARRAGRLADLRGQSRVVRVHPIWVLDRCMVRTTAETWRVGGADAQGVCEWASGRSGSRGLRAMRLRATLRSGRDMDLRRGGGGGGRRAIAARAGETQRRSRAALGGCGCIIVNGAGGTAAGIERDLADGWRGHTGICERATRGDEVETDTTAEERAGQKAKGLEARRAAPLAGSCTRSGSAGSGDAGNDSEEKGADGRNATAVDEIDESLRRQRISASARKVLREPRAVPTSESMLAESARCNVRRGGTTATMEADGWQQDGRKHRTVLEGTRLGRGCRSANVPWSIRDGMLSATWIPRPRLACLDAALSAGPPGP</sequence>
<gene>
    <name evidence="2" type="ORF">B0H15DRAFT_932157</name>
</gene>
<dbReference type="EMBL" id="JARJCN010000038">
    <property type="protein sequence ID" value="KAJ7084438.1"/>
    <property type="molecule type" value="Genomic_DNA"/>
</dbReference>
<organism evidence="2 3">
    <name type="scientific">Mycena belliarum</name>
    <dbReference type="NCBI Taxonomy" id="1033014"/>
    <lineage>
        <taxon>Eukaryota</taxon>
        <taxon>Fungi</taxon>
        <taxon>Dikarya</taxon>
        <taxon>Basidiomycota</taxon>
        <taxon>Agaricomycotina</taxon>
        <taxon>Agaricomycetes</taxon>
        <taxon>Agaricomycetidae</taxon>
        <taxon>Agaricales</taxon>
        <taxon>Marasmiineae</taxon>
        <taxon>Mycenaceae</taxon>
        <taxon>Mycena</taxon>
    </lineage>
</organism>
<accession>A0AAD6TZ39</accession>
<evidence type="ECO:0000313" key="2">
    <source>
        <dbReference type="EMBL" id="KAJ7084438.1"/>
    </source>
</evidence>
<comment type="caution">
    <text evidence="2">The sequence shown here is derived from an EMBL/GenBank/DDBJ whole genome shotgun (WGS) entry which is preliminary data.</text>
</comment>
<dbReference type="Proteomes" id="UP001222325">
    <property type="component" value="Unassembled WGS sequence"/>
</dbReference>